<evidence type="ECO:0000256" key="6">
    <source>
        <dbReference type="ARBA" id="ARBA00022989"/>
    </source>
</evidence>
<feature type="transmembrane region" description="Helical" evidence="8">
    <location>
        <begin position="512"/>
        <end position="543"/>
    </location>
</feature>
<feature type="region of interest" description="Disordered" evidence="9">
    <location>
        <begin position="1"/>
        <end position="24"/>
    </location>
</feature>
<dbReference type="InterPro" id="IPR035906">
    <property type="entry name" value="MetI-like_sf"/>
</dbReference>
<proteinExistence type="inferred from homology"/>
<dbReference type="PROSITE" id="PS50928">
    <property type="entry name" value="ABC_TM1"/>
    <property type="match status" value="2"/>
</dbReference>
<dbReference type="CDD" id="cd06261">
    <property type="entry name" value="TM_PBP2"/>
    <property type="match status" value="2"/>
</dbReference>
<feature type="transmembrane region" description="Helical" evidence="8">
    <location>
        <begin position="127"/>
        <end position="146"/>
    </location>
</feature>
<dbReference type="PANTHER" id="PTHR43357:SF4">
    <property type="entry name" value="INNER MEMBRANE ABC TRANSPORTER PERMEASE PROTEIN YDCV"/>
    <property type="match status" value="1"/>
</dbReference>
<dbReference type="SUPFAM" id="SSF161098">
    <property type="entry name" value="MetI-like"/>
    <property type="match status" value="2"/>
</dbReference>
<keyword evidence="2 8" id="KW-0813">Transport</keyword>
<dbReference type="Gene3D" id="1.10.3720.10">
    <property type="entry name" value="MetI-like"/>
    <property type="match status" value="2"/>
</dbReference>
<comment type="subcellular location">
    <subcellularLocation>
        <location evidence="1">Cell inner membrane</location>
        <topology evidence="1">Multi-pass membrane protein</topology>
    </subcellularLocation>
    <subcellularLocation>
        <location evidence="8">Cell membrane</location>
        <topology evidence="8">Multi-pass membrane protein</topology>
    </subcellularLocation>
</comment>
<dbReference type="EMBL" id="JBHLUH010000009">
    <property type="protein sequence ID" value="MFC0527496.1"/>
    <property type="molecule type" value="Genomic_DNA"/>
</dbReference>
<evidence type="ECO:0000256" key="9">
    <source>
        <dbReference type="SAM" id="MobiDB-lite"/>
    </source>
</evidence>
<evidence type="ECO:0000256" key="3">
    <source>
        <dbReference type="ARBA" id="ARBA00022475"/>
    </source>
</evidence>
<dbReference type="Pfam" id="PF00528">
    <property type="entry name" value="BPD_transp_1"/>
    <property type="match status" value="2"/>
</dbReference>
<feature type="transmembrane region" description="Helical" evidence="8">
    <location>
        <begin position="398"/>
        <end position="420"/>
    </location>
</feature>
<comment type="caution">
    <text evidence="11">The sequence shown here is derived from an EMBL/GenBank/DDBJ whole genome shotgun (WGS) entry which is preliminary data.</text>
</comment>
<feature type="domain" description="ABC transmembrane type-1" evidence="10">
    <location>
        <begin position="91"/>
        <end position="305"/>
    </location>
</feature>
<feature type="transmembrane region" description="Helical" evidence="8">
    <location>
        <begin position="284"/>
        <end position="305"/>
    </location>
</feature>
<feature type="domain" description="ABC transmembrane type-1" evidence="10">
    <location>
        <begin position="394"/>
        <end position="584"/>
    </location>
</feature>
<name>A0ABV6LYJ1_9ACTN</name>
<evidence type="ECO:0000256" key="4">
    <source>
        <dbReference type="ARBA" id="ARBA00022519"/>
    </source>
</evidence>
<keyword evidence="5 8" id="KW-0812">Transmembrane</keyword>
<keyword evidence="4" id="KW-0997">Cell inner membrane</keyword>
<keyword evidence="6 8" id="KW-1133">Transmembrane helix</keyword>
<reference evidence="11 12" key="1">
    <citation type="submission" date="2024-09" db="EMBL/GenBank/DDBJ databases">
        <authorList>
            <person name="Sun Q."/>
            <person name="Mori K."/>
        </authorList>
    </citation>
    <scope>NUCLEOTIDE SEQUENCE [LARGE SCALE GENOMIC DNA]</scope>
    <source>
        <strain evidence="11 12">TBRC 3947</strain>
    </source>
</reference>
<protein>
    <submittedName>
        <fullName evidence="11">ABC transporter permease</fullName>
    </submittedName>
</protein>
<accession>A0ABV6LYJ1</accession>
<sequence length="597" mass="64935">MTTTLTPADGVRTGPPPRSREPRAWRRRGGARVGLFVAVFLVVLYLVVLPLGMLIYASLGEDPNVLPFEQESFGFPTYVDVLTSGQTFSLLGTTLLFTGGSLAVGLSIAMVLGWLIERTNLPARNVFRFLIVVPMAIPSMIYAITWTTLASPRQGLINVTLRGLVGSDADSGPLNVYSIWGMIFVQGIAIVPFAYLMIAATFAMVDPTFEQAARVSGASFGRTTARITVPLMVPALLGALIYYAIWVLETFEIPTTLGLTARQTVVSTQIYFAAHPQGGGRPDYALASVLSVLLLAVALILLALYQRVTRRSEKYVTVTGKAWRPIRLPLGAARWPITALCTVYVLVAVVLPLAMMVWSSLFVYYRTPSRAALDAASLKTYRALLDYPGIGGMLRNTLLMAVAAALITIALCVLISWLVVRPPVHRRWVRALDIVSFLPLTIPALVIGLALIFGYIRTPIYGTVLILVLALVTKFIAYGSRTLIAAQMQLSPELEDQAAVSGASRLRILRTILVPLLAPAVVNLAFWASIVSIRELAMVLMLYSPSNRVLSTLIWGFWQRGDVGYASAVGVLMFVLLGVLYFGALAVSRHYRARVGS</sequence>
<feature type="transmembrane region" description="Helical" evidence="8">
    <location>
        <begin position="33"/>
        <end position="59"/>
    </location>
</feature>
<feature type="transmembrane region" description="Helical" evidence="8">
    <location>
        <begin position="432"/>
        <end position="454"/>
    </location>
</feature>
<evidence type="ECO:0000313" key="11">
    <source>
        <dbReference type="EMBL" id="MFC0527496.1"/>
    </source>
</evidence>
<dbReference type="PANTHER" id="PTHR43357">
    <property type="entry name" value="INNER MEMBRANE ABC TRANSPORTER PERMEASE PROTEIN YDCV"/>
    <property type="match status" value="1"/>
</dbReference>
<keyword evidence="12" id="KW-1185">Reference proteome</keyword>
<feature type="transmembrane region" description="Helical" evidence="8">
    <location>
        <begin position="460"/>
        <end position="479"/>
    </location>
</feature>
<evidence type="ECO:0000256" key="5">
    <source>
        <dbReference type="ARBA" id="ARBA00022692"/>
    </source>
</evidence>
<comment type="similarity">
    <text evidence="8">Belongs to the binding-protein-dependent transport system permease family.</text>
</comment>
<evidence type="ECO:0000259" key="10">
    <source>
        <dbReference type="PROSITE" id="PS50928"/>
    </source>
</evidence>
<feature type="transmembrane region" description="Helical" evidence="8">
    <location>
        <begin position="225"/>
        <end position="245"/>
    </location>
</feature>
<evidence type="ECO:0000256" key="2">
    <source>
        <dbReference type="ARBA" id="ARBA00022448"/>
    </source>
</evidence>
<organism evidence="11 12">
    <name type="scientific">Phytohabitans kaempferiae</name>
    <dbReference type="NCBI Taxonomy" id="1620943"/>
    <lineage>
        <taxon>Bacteria</taxon>
        <taxon>Bacillati</taxon>
        <taxon>Actinomycetota</taxon>
        <taxon>Actinomycetes</taxon>
        <taxon>Micromonosporales</taxon>
        <taxon>Micromonosporaceae</taxon>
    </lineage>
</organism>
<feature type="transmembrane region" description="Helical" evidence="8">
    <location>
        <begin position="179"/>
        <end position="205"/>
    </location>
</feature>
<evidence type="ECO:0000256" key="8">
    <source>
        <dbReference type="RuleBase" id="RU363032"/>
    </source>
</evidence>
<evidence type="ECO:0000256" key="1">
    <source>
        <dbReference type="ARBA" id="ARBA00004429"/>
    </source>
</evidence>
<gene>
    <name evidence="11" type="ORF">ACFFIA_07480</name>
</gene>
<feature type="transmembrane region" description="Helical" evidence="8">
    <location>
        <begin position="88"/>
        <end position="115"/>
    </location>
</feature>
<evidence type="ECO:0000313" key="12">
    <source>
        <dbReference type="Proteomes" id="UP001589867"/>
    </source>
</evidence>
<keyword evidence="7 8" id="KW-0472">Membrane</keyword>
<feature type="transmembrane region" description="Helical" evidence="8">
    <location>
        <begin position="563"/>
        <end position="587"/>
    </location>
</feature>
<dbReference type="RefSeq" id="WP_377247514.1">
    <property type="nucleotide sequence ID" value="NZ_JBHLUH010000009.1"/>
</dbReference>
<keyword evidence="3" id="KW-1003">Cell membrane</keyword>
<dbReference type="Proteomes" id="UP001589867">
    <property type="component" value="Unassembled WGS sequence"/>
</dbReference>
<feature type="transmembrane region" description="Helical" evidence="8">
    <location>
        <begin position="337"/>
        <end position="365"/>
    </location>
</feature>
<dbReference type="InterPro" id="IPR000515">
    <property type="entry name" value="MetI-like"/>
</dbReference>
<evidence type="ECO:0000256" key="7">
    <source>
        <dbReference type="ARBA" id="ARBA00023136"/>
    </source>
</evidence>